<evidence type="ECO:0000256" key="7">
    <source>
        <dbReference type="ARBA" id="ARBA00022989"/>
    </source>
</evidence>
<dbReference type="InterPro" id="IPR005829">
    <property type="entry name" value="Sugar_transporter_CS"/>
</dbReference>
<evidence type="ECO:0000256" key="5">
    <source>
        <dbReference type="ARBA" id="ARBA00022692"/>
    </source>
</evidence>
<dbReference type="Proteomes" id="UP000593578">
    <property type="component" value="Unassembled WGS sequence"/>
</dbReference>
<gene>
    <name evidence="11" type="ORF">Gorai_007319</name>
</gene>
<evidence type="ECO:0000256" key="2">
    <source>
        <dbReference type="ARBA" id="ARBA00010992"/>
    </source>
</evidence>
<evidence type="ECO:0000313" key="11">
    <source>
        <dbReference type="EMBL" id="MBA0597516.1"/>
    </source>
</evidence>
<comment type="caution">
    <text evidence="11">The sequence shown here is derived from an EMBL/GenBank/DDBJ whole genome shotgun (WGS) entry which is preliminary data.</text>
</comment>
<keyword evidence="3" id="KW-0813">Transport</keyword>
<feature type="transmembrane region" description="Helical" evidence="9">
    <location>
        <begin position="98"/>
        <end position="120"/>
    </location>
</feature>
<dbReference type="PANTHER" id="PTHR23500">
    <property type="entry name" value="SOLUTE CARRIER FAMILY 2, FACILITATED GLUCOSE TRANSPORTER"/>
    <property type="match status" value="1"/>
</dbReference>
<feature type="transmembrane region" description="Helical" evidence="9">
    <location>
        <begin position="186"/>
        <end position="207"/>
    </location>
</feature>
<dbReference type="PROSITE" id="PS50850">
    <property type="entry name" value="MFS"/>
    <property type="match status" value="1"/>
</dbReference>
<dbReference type="GO" id="GO:0015293">
    <property type="term" value="F:symporter activity"/>
    <property type="evidence" value="ECO:0007669"/>
    <property type="project" value="UniProtKB-KW"/>
</dbReference>
<accession>A0A7J8Q8B7</accession>
<dbReference type="Gene3D" id="1.20.1250.20">
    <property type="entry name" value="MFS general substrate transporter like domains"/>
    <property type="match status" value="3"/>
</dbReference>
<dbReference type="PROSITE" id="PS00216">
    <property type="entry name" value="SUGAR_TRANSPORT_1"/>
    <property type="match status" value="1"/>
</dbReference>
<comment type="subcellular location">
    <subcellularLocation>
        <location evidence="1">Membrane</location>
        <topology evidence="1">Multi-pass membrane protein</topology>
    </subcellularLocation>
</comment>
<dbReference type="EMBL" id="JABEZZ010000010">
    <property type="protein sequence ID" value="MBA0597516.1"/>
    <property type="molecule type" value="Genomic_DNA"/>
</dbReference>
<dbReference type="GO" id="GO:0016020">
    <property type="term" value="C:membrane"/>
    <property type="evidence" value="ECO:0007669"/>
    <property type="project" value="UniProtKB-SubCell"/>
</dbReference>
<dbReference type="PRINTS" id="PR00171">
    <property type="entry name" value="SUGRTRNSPORT"/>
</dbReference>
<keyword evidence="7 9" id="KW-1133">Transmembrane helix</keyword>
<feature type="transmembrane region" description="Helical" evidence="9">
    <location>
        <begin position="161"/>
        <end position="180"/>
    </location>
</feature>
<reference evidence="11 12" key="1">
    <citation type="journal article" date="2019" name="Genome Biol. Evol.">
        <title>Insights into the evolution of the New World diploid cottons (Gossypium, subgenus Houzingenia) based on genome sequencing.</title>
        <authorList>
            <person name="Grover C.E."/>
            <person name="Arick M.A. 2nd"/>
            <person name="Thrash A."/>
            <person name="Conover J.L."/>
            <person name="Sanders W.S."/>
            <person name="Peterson D.G."/>
            <person name="Frelichowski J.E."/>
            <person name="Scheffler J.A."/>
            <person name="Scheffler B.E."/>
            <person name="Wendel J.F."/>
        </authorList>
    </citation>
    <scope>NUCLEOTIDE SEQUENCE [LARGE SCALE GENOMIC DNA]</scope>
    <source>
        <strain evidence="11">8</strain>
        <tissue evidence="11">Leaf</tissue>
    </source>
</reference>
<evidence type="ECO:0000313" key="12">
    <source>
        <dbReference type="Proteomes" id="UP000593578"/>
    </source>
</evidence>
<keyword evidence="8 9" id="KW-0472">Membrane</keyword>
<dbReference type="InterPro" id="IPR005828">
    <property type="entry name" value="MFS_sugar_transport-like"/>
</dbReference>
<protein>
    <recommendedName>
        <fullName evidence="10">Major facilitator superfamily (MFS) profile domain-containing protein</fullName>
    </recommendedName>
</protein>
<evidence type="ECO:0000256" key="6">
    <source>
        <dbReference type="ARBA" id="ARBA00022847"/>
    </source>
</evidence>
<evidence type="ECO:0000256" key="9">
    <source>
        <dbReference type="SAM" id="Phobius"/>
    </source>
</evidence>
<feature type="transmembrane region" description="Helical" evidence="9">
    <location>
        <begin position="310"/>
        <end position="330"/>
    </location>
</feature>
<dbReference type="PANTHER" id="PTHR23500:SF432">
    <property type="entry name" value="POLYOL TRANSPORTER 5-LIKE"/>
    <property type="match status" value="1"/>
</dbReference>
<dbReference type="GO" id="GO:0015144">
    <property type="term" value="F:carbohydrate transmembrane transporter activity"/>
    <property type="evidence" value="ECO:0007669"/>
    <property type="project" value="InterPro"/>
</dbReference>
<keyword evidence="4" id="KW-0762">Sugar transport</keyword>
<evidence type="ECO:0000256" key="8">
    <source>
        <dbReference type="ARBA" id="ARBA00023136"/>
    </source>
</evidence>
<dbReference type="Pfam" id="PF00083">
    <property type="entry name" value="Sugar_tr"/>
    <property type="match status" value="2"/>
</dbReference>
<dbReference type="InterPro" id="IPR003663">
    <property type="entry name" value="Sugar/inositol_transpt"/>
</dbReference>
<evidence type="ECO:0000259" key="10">
    <source>
        <dbReference type="PROSITE" id="PS50850"/>
    </source>
</evidence>
<comment type="similarity">
    <text evidence="2">Belongs to the major facilitator superfamily. Sugar transporter (TC 2.A.1.1) family.</text>
</comment>
<evidence type="ECO:0000256" key="1">
    <source>
        <dbReference type="ARBA" id="ARBA00004141"/>
    </source>
</evidence>
<keyword evidence="6" id="KW-0769">Symport</keyword>
<feature type="transmembrane region" description="Helical" evidence="9">
    <location>
        <begin position="126"/>
        <end position="149"/>
    </location>
</feature>
<feature type="transmembrane region" description="Helical" evidence="9">
    <location>
        <begin position="283"/>
        <end position="304"/>
    </location>
</feature>
<sequence>MLSLPPFLPPPTQFYLAMVSPASTSFKMKSGETLIIPKFFLLLADIGVMSGAVLYIKDDLQISSTQQQILVGSLNVFSLIGSLASGKTSDTIGCRYTIVLAAVTFFVGAFLMGLAPSFPFLMAGRLVAGIGVFYSFMIGPVYIAEISPAMTRGFLSSLPEIFINIGILLGYISNFALSGLPQPLNWRLMLGLAALPVGAVALGVIAMPESPRWLVMKGRFVEAKRVLLKTSDSETEADMRLVEMAKAAETLQPEPSSVSWHGQGVWNPEVFKDTGIHDRRQQFGVTIVMGIVKTCFVFISALYLDHFGRRPLLMLGTIGMAISLAGLGVGSNYLEQSYEKPVWAIALCIVAVCADFSFFSIGHGPITWVYSSEIFPMRLRGQGIMAAAAVFVYFFLPETKGKSLEEIETIFDS</sequence>
<proteinExistence type="inferred from homology"/>
<dbReference type="InterPro" id="IPR020846">
    <property type="entry name" value="MFS_dom"/>
</dbReference>
<dbReference type="SUPFAM" id="SSF103473">
    <property type="entry name" value="MFS general substrate transporter"/>
    <property type="match status" value="1"/>
</dbReference>
<evidence type="ECO:0000256" key="3">
    <source>
        <dbReference type="ARBA" id="ARBA00022448"/>
    </source>
</evidence>
<feature type="domain" description="Major facilitator superfamily (MFS) profile" evidence="10">
    <location>
        <begin position="31"/>
        <end position="413"/>
    </location>
</feature>
<name>A0A7J8Q8B7_GOSRA</name>
<organism evidence="11 12">
    <name type="scientific">Gossypium raimondii</name>
    <name type="common">Peruvian cotton</name>
    <name type="synonym">Gossypium klotzschianum subsp. raimondii</name>
    <dbReference type="NCBI Taxonomy" id="29730"/>
    <lineage>
        <taxon>Eukaryota</taxon>
        <taxon>Viridiplantae</taxon>
        <taxon>Streptophyta</taxon>
        <taxon>Embryophyta</taxon>
        <taxon>Tracheophyta</taxon>
        <taxon>Spermatophyta</taxon>
        <taxon>Magnoliopsida</taxon>
        <taxon>eudicotyledons</taxon>
        <taxon>Gunneridae</taxon>
        <taxon>Pentapetalae</taxon>
        <taxon>rosids</taxon>
        <taxon>malvids</taxon>
        <taxon>Malvales</taxon>
        <taxon>Malvaceae</taxon>
        <taxon>Malvoideae</taxon>
        <taxon>Gossypium</taxon>
    </lineage>
</organism>
<keyword evidence="5 9" id="KW-0812">Transmembrane</keyword>
<evidence type="ECO:0000256" key="4">
    <source>
        <dbReference type="ARBA" id="ARBA00022597"/>
    </source>
</evidence>
<feature type="transmembrane region" description="Helical" evidence="9">
    <location>
        <begin position="342"/>
        <end position="359"/>
    </location>
</feature>
<dbReference type="InterPro" id="IPR036259">
    <property type="entry name" value="MFS_trans_sf"/>
</dbReference>
<feature type="transmembrane region" description="Helical" evidence="9">
    <location>
        <begin position="379"/>
        <end position="396"/>
    </location>
</feature>
<dbReference type="InterPro" id="IPR045262">
    <property type="entry name" value="STP/PLT_plant"/>
</dbReference>
<feature type="transmembrane region" description="Helical" evidence="9">
    <location>
        <begin position="35"/>
        <end position="56"/>
    </location>
</feature>
<dbReference type="AlphaFoldDB" id="A0A7J8Q8B7"/>